<accession>A0A1Y1X7T2</accession>
<dbReference type="SUPFAM" id="SSF48350">
    <property type="entry name" value="GTPase activation domain, GAP"/>
    <property type="match status" value="1"/>
</dbReference>
<name>A0A1Y1X7T2_9FUNG</name>
<dbReference type="OrthoDB" id="2156653at2759"/>
<dbReference type="InterPro" id="IPR008936">
    <property type="entry name" value="Rho_GTPase_activation_prot"/>
</dbReference>
<dbReference type="AlphaFoldDB" id="A0A1Y1X7T2"/>
<proteinExistence type="predicted"/>
<keyword evidence="2" id="KW-0812">Transmembrane</keyword>
<keyword evidence="4" id="KW-1185">Reference proteome</keyword>
<reference evidence="3 4" key="2">
    <citation type="submission" date="2016-08" db="EMBL/GenBank/DDBJ databases">
        <title>Pervasive Adenine N6-methylation of Active Genes in Fungi.</title>
        <authorList>
            <consortium name="DOE Joint Genome Institute"/>
            <person name="Mondo S.J."/>
            <person name="Dannebaum R.O."/>
            <person name="Kuo R.C."/>
            <person name="Labutti K."/>
            <person name="Haridas S."/>
            <person name="Kuo A."/>
            <person name="Salamov A."/>
            <person name="Ahrendt S.R."/>
            <person name="Lipzen A."/>
            <person name="Sullivan W."/>
            <person name="Andreopoulos W.B."/>
            <person name="Clum A."/>
            <person name="Lindquist E."/>
            <person name="Daum C."/>
            <person name="Ramamoorthy G.K."/>
            <person name="Gryganskyi A."/>
            <person name="Culley D."/>
            <person name="Magnuson J.K."/>
            <person name="James T.Y."/>
            <person name="O'Malley M.A."/>
            <person name="Stajich J.E."/>
            <person name="Spatafora J.W."/>
            <person name="Visel A."/>
            <person name="Grigoriev I.V."/>
        </authorList>
    </citation>
    <scope>NUCLEOTIDE SEQUENCE [LARGE SCALE GENOMIC DNA]</scope>
    <source>
        <strain evidence="3 4">S4</strain>
    </source>
</reference>
<evidence type="ECO:0000256" key="2">
    <source>
        <dbReference type="SAM" id="Phobius"/>
    </source>
</evidence>
<organism evidence="3 4">
    <name type="scientific">Anaeromyces robustus</name>
    <dbReference type="NCBI Taxonomy" id="1754192"/>
    <lineage>
        <taxon>Eukaryota</taxon>
        <taxon>Fungi</taxon>
        <taxon>Fungi incertae sedis</taxon>
        <taxon>Chytridiomycota</taxon>
        <taxon>Chytridiomycota incertae sedis</taxon>
        <taxon>Neocallimastigomycetes</taxon>
        <taxon>Neocallimastigales</taxon>
        <taxon>Neocallimastigaceae</taxon>
        <taxon>Anaeromyces</taxon>
    </lineage>
</organism>
<keyword evidence="2" id="KW-0472">Membrane</keyword>
<evidence type="ECO:0000313" key="4">
    <source>
        <dbReference type="Proteomes" id="UP000193944"/>
    </source>
</evidence>
<feature type="transmembrane region" description="Helical" evidence="2">
    <location>
        <begin position="782"/>
        <end position="804"/>
    </location>
</feature>
<evidence type="ECO:0000256" key="1">
    <source>
        <dbReference type="SAM" id="MobiDB-lite"/>
    </source>
</evidence>
<dbReference type="STRING" id="1754192.A0A1Y1X7T2"/>
<keyword evidence="2" id="KW-1133">Transmembrane helix</keyword>
<feature type="region of interest" description="Disordered" evidence="1">
    <location>
        <begin position="428"/>
        <end position="452"/>
    </location>
</feature>
<evidence type="ECO:0000313" key="3">
    <source>
        <dbReference type="EMBL" id="ORX81823.1"/>
    </source>
</evidence>
<protein>
    <submittedName>
        <fullName evidence="3">Uncharacterized protein</fullName>
    </submittedName>
</protein>
<sequence length="827" mass="98387">MPQLLFKLTDDIISNIYNNQTTININDKETIKKNEYNNYNHDKNTNQVLRNLILTNNKKSIINNENHNHYNNDNLYQNKNFNNNAELKYIKLPKIKPEKAPKQNKEIKESNQTKKIKDKEKKIIKDKIDPSFKNELDKATKNRLRLIINNTGNSDISKYSNINNSKVLNVVKNQKLRTSSPSVLPNNNLITGYNDLTKRLKNIEKRYSNDHVDTSNSTLGSLKKSLYSENKNNNDLNNITNSKLYMDDNYIFNNKYNNRFKKNNSTILNNKNSFDKSLSYQLEENEKYSNEKLLKKYSYMVKNGKLKYSYENSNSNENNDNGSFDYDINQNSLKNYEYKKSNNINKEENENISNIQKDFLKNTYIMRIIDSTQEAVKIKRTLKKGKTLNINERPRWVFGRGDDNKNIYNKVYKLKEYRFHKDNNPVNITSIIKNNKKKNRQSKPNEENDDINLGRKKYIQNLDNLLDAINEYDMIDAENDIPSDYDNYGRLWDITISTKQYSYLEDPRHNEEYNEIFEELITHNPFDYLMKFKSSFINDYSKLIEYESKKREEAFEKITNNDFSIKDDNELDEIEGICMIWRVYMYLVSSIEPIIPKDIAIEILKVFVTKEYDTDEKIIYKLKEILTKLNKSEYLYLKLLIGHIYRIGCLSKRNILYGLSFIFGNYIFRKAWESFYNSKDLHIFLGTDTEENNNLQKKRKKIHFLNNSTNEVNNMKNSNNIDTEMKEVSKELDNNYSNNTEDDEDEIIIDENFIDPIAIRDPLCIDPPEFLYFFAKLDPLRLFMVIYLRIIILDFPSYVFYFILNNFEVVFSWTYAQTMKKVQLFKL</sequence>
<gene>
    <name evidence="3" type="ORF">BCR32DRAFT_268046</name>
</gene>
<comment type="caution">
    <text evidence="3">The sequence shown here is derived from an EMBL/GenBank/DDBJ whole genome shotgun (WGS) entry which is preliminary data.</text>
</comment>
<dbReference type="EMBL" id="MCFG01000110">
    <property type="protein sequence ID" value="ORX81823.1"/>
    <property type="molecule type" value="Genomic_DNA"/>
</dbReference>
<dbReference type="Proteomes" id="UP000193944">
    <property type="component" value="Unassembled WGS sequence"/>
</dbReference>
<reference evidence="3 4" key="1">
    <citation type="submission" date="2016-08" db="EMBL/GenBank/DDBJ databases">
        <title>A Parts List for Fungal Cellulosomes Revealed by Comparative Genomics.</title>
        <authorList>
            <consortium name="DOE Joint Genome Institute"/>
            <person name="Haitjema C.H."/>
            <person name="Gilmore S.P."/>
            <person name="Henske J.K."/>
            <person name="Solomon K.V."/>
            <person name="De Groot R."/>
            <person name="Kuo A."/>
            <person name="Mondo S.J."/>
            <person name="Salamov A.A."/>
            <person name="Labutti K."/>
            <person name="Zhao Z."/>
            <person name="Chiniquy J."/>
            <person name="Barry K."/>
            <person name="Brewer H.M."/>
            <person name="Purvine S.O."/>
            <person name="Wright A.T."/>
            <person name="Boxma B."/>
            <person name="Van Alen T."/>
            <person name="Hackstein J.H."/>
            <person name="Baker S.E."/>
            <person name="Grigoriev I.V."/>
            <person name="O'Malley M.A."/>
        </authorList>
    </citation>
    <scope>NUCLEOTIDE SEQUENCE [LARGE SCALE GENOMIC DNA]</scope>
    <source>
        <strain evidence="3 4">S4</strain>
    </source>
</reference>